<name>A0A9W8UFA1_9HYPO</name>
<protein>
    <submittedName>
        <fullName evidence="2">Uncharacterized protein</fullName>
    </submittedName>
</protein>
<dbReference type="AlphaFoldDB" id="A0A9W8UFA1"/>
<reference evidence="2" key="1">
    <citation type="submission" date="2022-10" db="EMBL/GenBank/DDBJ databases">
        <title>Fusarium specimens isolated from Avocado Roots.</title>
        <authorList>
            <person name="Stajich J."/>
            <person name="Roper C."/>
            <person name="Heimlech-Rivalta G."/>
        </authorList>
    </citation>
    <scope>NUCLEOTIDE SEQUENCE</scope>
    <source>
        <strain evidence="2">CF00143</strain>
    </source>
</reference>
<sequence length="95" mass="10102">MSAPSDLPLEHYPPGTAVEKHNESQEATPYNAPRLPDSATETSPDNHGSVPSDNNRNVDVAGGSSDNATKQKSLLEPIAVDIGNYYCKHGSGLNR</sequence>
<dbReference type="Proteomes" id="UP001152130">
    <property type="component" value="Unassembled WGS sequence"/>
</dbReference>
<gene>
    <name evidence="2" type="ORF">NW766_001818</name>
</gene>
<evidence type="ECO:0000313" key="2">
    <source>
        <dbReference type="EMBL" id="KAJ4022771.1"/>
    </source>
</evidence>
<feature type="compositionally biased region" description="Polar residues" evidence="1">
    <location>
        <begin position="39"/>
        <end position="57"/>
    </location>
</feature>
<keyword evidence="3" id="KW-1185">Reference proteome</keyword>
<proteinExistence type="predicted"/>
<comment type="caution">
    <text evidence="2">The sequence shown here is derived from an EMBL/GenBank/DDBJ whole genome shotgun (WGS) entry which is preliminary data.</text>
</comment>
<accession>A0A9W8UFA1</accession>
<feature type="region of interest" description="Disordered" evidence="1">
    <location>
        <begin position="1"/>
        <end position="73"/>
    </location>
</feature>
<evidence type="ECO:0000256" key="1">
    <source>
        <dbReference type="SAM" id="MobiDB-lite"/>
    </source>
</evidence>
<evidence type="ECO:0000313" key="3">
    <source>
        <dbReference type="Proteomes" id="UP001152130"/>
    </source>
</evidence>
<dbReference type="EMBL" id="JAPDHF010000002">
    <property type="protein sequence ID" value="KAJ4022771.1"/>
    <property type="molecule type" value="Genomic_DNA"/>
</dbReference>
<organism evidence="2 3">
    <name type="scientific">Fusarium irregulare</name>
    <dbReference type="NCBI Taxonomy" id="2494466"/>
    <lineage>
        <taxon>Eukaryota</taxon>
        <taxon>Fungi</taxon>
        <taxon>Dikarya</taxon>
        <taxon>Ascomycota</taxon>
        <taxon>Pezizomycotina</taxon>
        <taxon>Sordariomycetes</taxon>
        <taxon>Hypocreomycetidae</taxon>
        <taxon>Hypocreales</taxon>
        <taxon>Nectriaceae</taxon>
        <taxon>Fusarium</taxon>
        <taxon>Fusarium incarnatum-equiseti species complex</taxon>
    </lineage>
</organism>